<keyword evidence="5" id="KW-1185">Reference proteome</keyword>
<evidence type="ECO:0000313" key="4">
    <source>
        <dbReference type="EMBL" id="TJZ78827.1"/>
    </source>
</evidence>
<gene>
    <name evidence="4" type="ORF">FAZ21_00640</name>
</gene>
<dbReference type="InterPro" id="IPR014044">
    <property type="entry name" value="CAP_dom"/>
</dbReference>
<evidence type="ECO:0000313" key="5">
    <source>
        <dbReference type="Proteomes" id="UP000310016"/>
    </source>
</evidence>
<sequence length="211" mass="22145">MRALSLCCLLACILLSACGGGGGDDSSEPTPTPTAPGTTPVPTPTPTPTSVPTNVPDAVAVALLAQHNSVRSNEQAGLPALSWSERLATFAQTWADHLASTNSCNLTHRSGAERQLDGTTTGENLFAGWVSVAYDGYRWNAADVVGSWAGEKPDYDFSTKSCAAGKACGHYTQIVWKTTTQVGCGRSRCAQGEVWVCNYLPAGNYVGQNPY</sequence>
<accession>A0A4U0QBS3</accession>
<dbReference type="Pfam" id="PF00188">
    <property type="entry name" value="CAP"/>
    <property type="match status" value="1"/>
</dbReference>
<feature type="domain" description="SCP" evidence="3">
    <location>
        <begin position="58"/>
        <end position="207"/>
    </location>
</feature>
<dbReference type="SUPFAM" id="SSF55797">
    <property type="entry name" value="PR-1-like"/>
    <property type="match status" value="1"/>
</dbReference>
<dbReference type="Proteomes" id="UP000310016">
    <property type="component" value="Unassembled WGS sequence"/>
</dbReference>
<dbReference type="InterPro" id="IPR035940">
    <property type="entry name" value="CAP_sf"/>
</dbReference>
<dbReference type="Gene3D" id="3.40.33.10">
    <property type="entry name" value="CAP"/>
    <property type="match status" value="1"/>
</dbReference>
<dbReference type="PROSITE" id="PS51257">
    <property type="entry name" value="PROKAR_LIPOPROTEIN"/>
    <property type="match status" value="1"/>
</dbReference>
<dbReference type="InterPro" id="IPR002413">
    <property type="entry name" value="V5_allergen-like"/>
</dbReference>
<keyword evidence="2" id="KW-0732">Signal</keyword>
<dbReference type="FunFam" id="3.40.33.10:FF:000004">
    <property type="entry name" value="CAP, cysteine-rich secretory protein, antigen 5"/>
    <property type="match status" value="1"/>
</dbReference>
<protein>
    <submittedName>
        <fullName evidence="4">SCP-like extracellular</fullName>
    </submittedName>
</protein>
<dbReference type="InterPro" id="IPR001283">
    <property type="entry name" value="CRISP-related"/>
</dbReference>
<dbReference type="PANTHER" id="PTHR10334">
    <property type="entry name" value="CYSTEINE-RICH SECRETORY PROTEIN-RELATED"/>
    <property type="match status" value="1"/>
</dbReference>
<name>A0A4U0QBS3_9NEIS</name>
<dbReference type="SMART" id="SM00198">
    <property type="entry name" value="SCP"/>
    <property type="match status" value="1"/>
</dbReference>
<feature type="signal peptide" evidence="2">
    <location>
        <begin position="1"/>
        <end position="19"/>
    </location>
</feature>
<evidence type="ECO:0000256" key="1">
    <source>
        <dbReference type="SAM" id="MobiDB-lite"/>
    </source>
</evidence>
<dbReference type="InterPro" id="IPR018244">
    <property type="entry name" value="Allrgn_V5/Tpx1_CS"/>
</dbReference>
<reference evidence="4 5" key="1">
    <citation type="submission" date="2019-04" db="EMBL/GenBank/DDBJ databases">
        <title>Chitiniphilus eburnea sp. nov., a novel chitinolytic bacterium isolated from aquaculture sludge.</title>
        <authorList>
            <person name="Sheng M."/>
        </authorList>
    </citation>
    <scope>NUCLEOTIDE SEQUENCE [LARGE SCALE GENOMIC DNA]</scope>
    <source>
        <strain evidence="4 5">HX-2-15</strain>
    </source>
</reference>
<dbReference type="PRINTS" id="PR00838">
    <property type="entry name" value="V5ALLERGEN"/>
</dbReference>
<dbReference type="AlphaFoldDB" id="A0A4U0QBS3"/>
<dbReference type="RefSeq" id="WP_136771342.1">
    <property type="nucleotide sequence ID" value="NZ_CP156074.1"/>
</dbReference>
<evidence type="ECO:0000256" key="2">
    <source>
        <dbReference type="SAM" id="SignalP"/>
    </source>
</evidence>
<dbReference type="GO" id="GO:0005576">
    <property type="term" value="C:extracellular region"/>
    <property type="evidence" value="ECO:0007669"/>
    <property type="project" value="InterPro"/>
</dbReference>
<feature type="chain" id="PRO_5020639242" evidence="2">
    <location>
        <begin position="20"/>
        <end position="211"/>
    </location>
</feature>
<dbReference type="PRINTS" id="PR00837">
    <property type="entry name" value="V5TPXLIKE"/>
</dbReference>
<evidence type="ECO:0000259" key="3">
    <source>
        <dbReference type="SMART" id="SM00198"/>
    </source>
</evidence>
<dbReference type="EMBL" id="SUMF01000001">
    <property type="protein sequence ID" value="TJZ78827.1"/>
    <property type="molecule type" value="Genomic_DNA"/>
</dbReference>
<dbReference type="OrthoDB" id="9794228at2"/>
<proteinExistence type="predicted"/>
<feature type="region of interest" description="Disordered" evidence="1">
    <location>
        <begin position="22"/>
        <end position="54"/>
    </location>
</feature>
<organism evidence="4 5">
    <name type="scientific">Chitiniphilus eburneus</name>
    <dbReference type="NCBI Taxonomy" id="2571148"/>
    <lineage>
        <taxon>Bacteria</taxon>
        <taxon>Pseudomonadati</taxon>
        <taxon>Pseudomonadota</taxon>
        <taxon>Betaproteobacteria</taxon>
        <taxon>Neisseriales</taxon>
        <taxon>Chitinibacteraceae</taxon>
        <taxon>Chitiniphilus</taxon>
    </lineage>
</organism>
<feature type="compositionally biased region" description="Pro residues" evidence="1">
    <location>
        <begin position="30"/>
        <end position="49"/>
    </location>
</feature>
<dbReference type="PROSITE" id="PS01009">
    <property type="entry name" value="CRISP_1"/>
    <property type="match status" value="1"/>
</dbReference>
<comment type="caution">
    <text evidence="4">The sequence shown here is derived from an EMBL/GenBank/DDBJ whole genome shotgun (WGS) entry which is preliminary data.</text>
</comment>